<dbReference type="PANTHER" id="PTHR32170">
    <property type="entry name" value="PROTEASOME ACTIVATOR COMPLEX SUBUNIT 4"/>
    <property type="match status" value="1"/>
</dbReference>
<evidence type="ECO:0000313" key="12">
    <source>
        <dbReference type="EMBL" id="CAH1969244.1"/>
    </source>
</evidence>
<dbReference type="PANTHER" id="PTHR32170:SF3">
    <property type="entry name" value="PROTEASOME ACTIVATOR COMPLEX SUBUNIT 4"/>
    <property type="match status" value="1"/>
</dbReference>
<evidence type="ECO:0000256" key="5">
    <source>
        <dbReference type="ARBA" id="ARBA00022737"/>
    </source>
</evidence>
<feature type="domain" description="Proteasome activator complex subunit 4 C-terminal" evidence="9">
    <location>
        <begin position="1720"/>
        <end position="1806"/>
    </location>
</feature>
<dbReference type="SUPFAM" id="SSF48371">
    <property type="entry name" value="ARM repeat"/>
    <property type="match status" value="1"/>
</dbReference>
<keyword evidence="4" id="KW-0963">Cytoplasm</keyword>
<dbReference type="EMBL" id="CAKOFQ010006763">
    <property type="protein sequence ID" value="CAH1969244.1"/>
    <property type="molecule type" value="Genomic_DNA"/>
</dbReference>
<organism evidence="12 13">
    <name type="scientific">Acanthoscelides obtectus</name>
    <name type="common">Bean weevil</name>
    <name type="synonym">Bruchus obtectus</name>
    <dbReference type="NCBI Taxonomy" id="200917"/>
    <lineage>
        <taxon>Eukaryota</taxon>
        <taxon>Metazoa</taxon>
        <taxon>Ecdysozoa</taxon>
        <taxon>Arthropoda</taxon>
        <taxon>Hexapoda</taxon>
        <taxon>Insecta</taxon>
        <taxon>Pterygota</taxon>
        <taxon>Neoptera</taxon>
        <taxon>Endopterygota</taxon>
        <taxon>Coleoptera</taxon>
        <taxon>Polyphaga</taxon>
        <taxon>Cucujiformia</taxon>
        <taxon>Chrysomeloidea</taxon>
        <taxon>Chrysomelidae</taxon>
        <taxon>Bruchinae</taxon>
        <taxon>Bruchini</taxon>
        <taxon>Acanthoscelides</taxon>
    </lineage>
</organism>
<keyword evidence="8" id="KW-0539">Nucleus</keyword>
<evidence type="ECO:0000256" key="3">
    <source>
        <dbReference type="ARBA" id="ARBA00005739"/>
    </source>
</evidence>
<dbReference type="GO" id="GO:0006281">
    <property type="term" value="P:DNA repair"/>
    <property type="evidence" value="ECO:0007669"/>
    <property type="project" value="UniProtKB-KW"/>
</dbReference>
<evidence type="ECO:0000256" key="7">
    <source>
        <dbReference type="ARBA" id="ARBA00023204"/>
    </source>
</evidence>
<proteinExistence type="inferred from homology"/>
<dbReference type="Pfam" id="PF23096">
    <property type="entry name" value="HEAT_PSME4"/>
    <property type="match status" value="1"/>
</dbReference>
<dbReference type="GO" id="GO:0016607">
    <property type="term" value="C:nuclear speck"/>
    <property type="evidence" value="ECO:0007669"/>
    <property type="project" value="UniProtKB-SubCell"/>
</dbReference>
<gene>
    <name evidence="12" type="ORF">ACAOBT_LOCUS8325</name>
</gene>
<evidence type="ECO:0000259" key="11">
    <source>
        <dbReference type="Pfam" id="PF23096"/>
    </source>
</evidence>
<dbReference type="InterPro" id="IPR035309">
    <property type="entry name" value="PSME4"/>
</dbReference>
<comment type="similarity">
    <text evidence="3">Belongs to the BLM10 family.</text>
</comment>
<evidence type="ECO:0008006" key="14">
    <source>
        <dbReference type="Google" id="ProtNLM"/>
    </source>
</evidence>
<keyword evidence="7" id="KW-0234">DNA repair</keyword>
<evidence type="ECO:0000313" key="13">
    <source>
        <dbReference type="Proteomes" id="UP001152888"/>
    </source>
</evidence>
<dbReference type="InterPro" id="IPR011989">
    <property type="entry name" value="ARM-like"/>
</dbReference>
<keyword evidence="5" id="KW-0677">Repeat</keyword>
<keyword evidence="13" id="KW-1185">Reference proteome</keyword>
<dbReference type="InterPro" id="IPR032430">
    <property type="entry name" value="Blm10_mid"/>
</dbReference>
<reference evidence="12" key="1">
    <citation type="submission" date="2022-03" db="EMBL/GenBank/DDBJ databases">
        <authorList>
            <person name="Sayadi A."/>
        </authorList>
    </citation>
    <scope>NUCLEOTIDE SEQUENCE</scope>
</reference>
<feature type="domain" description="Proteasome activator Blm10 middle HEAT repeats region" evidence="10">
    <location>
        <begin position="318"/>
        <end position="816"/>
    </location>
</feature>
<accession>A0A9P0K820</accession>
<dbReference type="Proteomes" id="UP001152888">
    <property type="component" value="Unassembled WGS sequence"/>
</dbReference>
<feature type="domain" description="Proteasome activator complex subunit 4-like HEAT repeat-like" evidence="11">
    <location>
        <begin position="1164"/>
        <end position="1447"/>
    </location>
</feature>
<keyword evidence="6" id="KW-0227">DNA damage</keyword>
<dbReference type="InterPro" id="IPR021843">
    <property type="entry name" value="PSME4_C"/>
</dbReference>
<evidence type="ECO:0000256" key="4">
    <source>
        <dbReference type="ARBA" id="ARBA00022490"/>
    </source>
</evidence>
<dbReference type="Pfam" id="PF11919">
    <property type="entry name" value="PSME4_C"/>
    <property type="match status" value="1"/>
</dbReference>
<dbReference type="GO" id="GO:0010499">
    <property type="term" value="P:proteasomal ubiquitin-independent protein catabolic process"/>
    <property type="evidence" value="ECO:0007669"/>
    <property type="project" value="TreeGrafter"/>
</dbReference>
<dbReference type="Pfam" id="PF16507">
    <property type="entry name" value="HEAT_PSME4_mid"/>
    <property type="match status" value="1"/>
</dbReference>
<protein>
    <recommendedName>
        <fullName evidence="14">Proteasome activator complex subunit 4</fullName>
    </recommendedName>
</protein>
<dbReference type="GO" id="GO:0005829">
    <property type="term" value="C:cytosol"/>
    <property type="evidence" value="ECO:0007669"/>
    <property type="project" value="TreeGrafter"/>
</dbReference>
<name>A0A9P0K820_ACAOB</name>
<dbReference type="GO" id="GO:0070628">
    <property type="term" value="F:proteasome binding"/>
    <property type="evidence" value="ECO:0007669"/>
    <property type="project" value="InterPro"/>
</dbReference>
<dbReference type="InterPro" id="IPR055455">
    <property type="entry name" value="HEAT_PSME4"/>
</dbReference>
<evidence type="ECO:0000259" key="9">
    <source>
        <dbReference type="Pfam" id="PF11919"/>
    </source>
</evidence>
<comment type="subcellular location">
    <subcellularLocation>
        <location evidence="2">Cytoplasm</location>
    </subcellularLocation>
    <subcellularLocation>
        <location evidence="1">Nucleus speckle</location>
    </subcellularLocation>
</comment>
<sequence length="1806" mass="209788">MGEEIPEKHFEESKMKAQKENKYNRLLPYVHDIEEEAEKLFIDIKTNLIRSVLGREMRPGCAMWTSRLIKYIKIYGYKFSKQDHIALIKLFYELLIIPDLEPTRVNKCASTLTVLLKKKYLLSREDLQLDWRPLYDMCVRVTEKTKRDLGMYRYSASFEGTLFNAIRMCRVYFPASATQEILDEFKQYLCPFNTCDMSYSMEYMELFLPCHVKPSEAGISYKLWFDELMILWNNCQEACPWENYLMYMMTNLARYQIGYIDWQPHIANMFVRFQRAFQLPVNFKHRQIGRQHKIDISAMATWIVYTLNGVDDIAFFHLEKLMQSLESYYHPANLGRWTAKIRELLRQLSYNFVHRIYCERYKRPSWDYQCPDTHKITDADIDRFVNILKPCLEHAMFSRMGSQDTSLALNYLASLRPNLIIPMTLEKLYSSMNSLTEPHKLTSCMMAVSSIGRYMVQGGKMGYPEGPTHIIPLLMELLPGIDPNDVGKSYVTFNFIAHFINMIPIVDCSEASKYHQLTEEEHIICEATAGFEDFVLQFFDRLCVWMESSSLDFIRLEQMTNNDVRNRAESISENVIASVIAAILHQCSPDIFKSALKRIYNFVISKILEVHVSGKLLAVTCHCFARINPKETLKLFIPYFCDRIEGIFAENTNLDKEEHVDDELLYDLLILSEVVNGRSELLNYMDRLTNILDRTLHMSCLAASQFATKILESIMSSLTTIAATEVRSSERDYSVHVKDFLPIREWGIGYQLSDVKISWYVPGTHEVQAIQQLLNKYLLHELDTLKRHTSGEVTLSRQNLKQSLKIVYSILFCHSLLPIWEEPVYHLVNSVLEPWAFNLKVCSSDPVTMPDGTNVRKAVVDVLHRLQKKMLESDDGDTQSIQNIINIYNIILFNRTGTHDFDLLWKSFSMSKKLLEDPLHKKKEQFRYLWISRALFQQGLRTESRNCSFTDTHKQILLDIFELSTSRYSKVRSAAQCKLSNIIAYFPYSFTLLTEPIKKILELDSQEHHERFKGCLYVLLGPKNASIVARHDWKFIAEIWPALVRSMPSEKPSIINLVAALSEAIEKCFPTIAVKLQIPERTLTVAYEFAKTSPVVSLDNFQHEISNSEIYLCMRSEERRVAYESTINQLLDALETGNLHWRYHILAMNLVKTIVHFDVKYSCRIVQFFLKSLISESIFVRKCSLKVVVYSLIQNKPKFIKVDIDPFAVAGCSPPSKLKPGIREDNKWLLYNSKTAPRSAEEWDQLRYIHDQSTGYYVWPKKLQVYDSPSKQNPPARRLDRLTEIESVVYNFFTNEDHVTALIKYWSLEEKKGQDQFNPFRFYTFKNLFKMFEDKLLPVFIPHVEKLIKDKLESHQRCAAEIISAIIRGSKHWEYDKVVKMWGVVLPLLESAITNMCSETQTDWALCITMGTESRDPNKYHWLIEYLIEDPLRDTTSSISCTRMHLLSMAVNQHAWRNMEISVRLLQYFKPHLTHPFQNIREKISSLLTIILCKDSLYTCGVKGADTGKFFAEVLPQLDYLYNDSLAKIDSTNDINQVVQLMEQEAKDKLIRLYKVVTKFVTMSLSRVNCATRSEFFELLPLSAILQNNDVDEELANVATNMMVILAQTLTVAEYIPYILNAVKKVATCSSWTARALITEYLNVFIFFNMATINSNKEWVLELEKIVVDLMKDIKPEVRVAAAKVLSGLLHCKFIPDPCELLNNFIRKAKVKLQQENGIRHKHAGVLGLCAFIESHPYDVPDFLPDIFAQLSSRLNDPQPIPATIRKTLGNFKRTHHDNWEAHKLKFTEDELELLSDLTVPPSYYV</sequence>
<evidence type="ECO:0000256" key="8">
    <source>
        <dbReference type="ARBA" id="ARBA00023242"/>
    </source>
</evidence>
<evidence type="ECO:0000256" key="2">
    <source>
        <dbReference type="ARBA" id="ARBA00004496"/>
    </source>
</evidence>
<dbReference type="OrthoDB" id="17907at2759"/>
<dbReference type="InterPro" id="IPR016024">
    <property type="entry name" value="ARM-type_fold"/>
</dbReference>
<dbReference type="GO" id="GO:0016504">
    <property type="term" value="F:peptidase activator activity"/>
    <property type="evidence" value="ECO:0007669"/>
    <property type="project" value="InterPro"/>
</dbReference>
<evidence type="ECO:0000259" key="10">
    <source>
        <dbReference type="Pfam" id="PF16507"/>
    </source>
</evidence>
<evidence type="ECO:0000256" key="1">
    <source>
        <dbReference type="ARBA" id="ARBA00004324"/>
    </source>
</evidence>
<comment type="caution">
    <text evidence="12">The sequence shown here is derived from an EMBL/GenBank/DDBJ whole genome shotgun (WGS) entry which is preliminary data.</text>
</comment>
<dbReference type="Gene3D" id="1.25.10.10">
    <property type="entry name" value="Leucine-rich Repeat Variant"/>
    <property type="match status" value="1"/>
</dbReference>
<evidence type="ECO:0000256" key="6">
    <source>
        <dbReference type="ARBA" id="ARBA00022763"/>
    </source>
</evidence>